<gene>
    <name evidence="2" type="ORF">EJ02DRAFT_418329</name>
</gene>
<accession>A0A6A5T351</accession>
<dbReference type="AlphaFoldDB" id="A0A6A5T351"/>
<feature type="chain" id="PRO_5025591830" evidence="1">
    <location>
        <begin position="19"/>
        <end position="49"/>
    </location>
</feature>
<protein>
    <submittedName>
        <fullName evidence="2">Uncharacterized protein</fullName>
    </submittedName>
</protein>
<sequence length="49" mass="5020">MNFSIIATFISMAAFAIAAPIASEEVAARQNHGMCVSSNAGTITEITGC</sequence>
<organism evidence="2 3">
    <name type="scientific">Clathrospora elynae</name>
    <dbReference type="NCBI Taxonomy" id="706981"/>
    <lineage>
        <taxon>Eukaryota</taxon>
        <taxon>Fungi</taxon>
        <taxon>Dikarya</taxon>
        <taxon>Ascomycota</taxon>
        <taxon>Pezizomycotina</taxon>
        <taxon>Dothideomycetes</taxon>
        <taxon>Pleosporomycetidae</taxon>
        <taxon>Pleosporales</taxon>
        <taxon>Diademaceae</taxon>
        <taxon>Clathrospora</taxon>
    </lineage>
</organism>
<name>A0A6A5T351_9PLEO</name>
<dbReference type="Proteomes" id="UP000800038">
    <property type="component" value="Unassembled WGS sequence"/>
</dbReference>
<keyword evidence="1" id="KW-0732">Signal</keyword>
<evidence type="ECO:0000313" key="3">
    <source>
        <dbReference type="Proteomes" id="UP000800038"/>
    </source>
</evidence>
<proteinExistence type="predicted"/>
<dbReference type="EMBL" id="ML976002">
    <property type="protein sequence ID" value="KAF1946580.1"/>
    <property type="molecule type" value="Genomic_DNA"/>
</dbReference>
<evidence type="ECO:0000313" key="2">
    <source>
        <dbReference type="EMBL" id="KAF1946580.1"/>
    </source>
</evidence>
<reference evidence="2" key="1">
    <citation type="journal article" date="2020" name="Stud. Mycol.">
        <title>101 Dothideomycetes genomes: a test case for predicting lifestyles and emergence of pathogens.</title>
        <authorList>
            <person name="Haridas S."/>
            <person name="Albert R."/>
            <person name="Binder M."/>
            <person name="Bloem J."/>
            <person name="Labutti K."/>
            <person name="Salamov A."/>
            <person name="Andreopoulos B."/>
            <person name="Baker S."/>
            <person name="Barry K."/>
            <person name="Bills G."/>
            <person name="Bluhm B."/>
            <person name="Cannon C."/>
            <person name="Castanera R."/>
            <person name="Culley D."/>
            <person name="Daum C."/>
            <person name="Ezra D."/>
            <person name="Gonzalez J."/>
            <person name="Henrissat B."/>
            <person name="Kuo A."/>
            <person name="Liang C."/>
            <person name="Lipzen A."/>
            <person name="Lutzoni F."/>
            <person name="Magnuson J."/>
            <person name="Mondo S."/>
            <person name="Nolan M."/>
            <person name="Ohm R."/>
            <person name="Pangilinan J."/>
            <person name="Park H.-J."/>
            <person name="Ramirez L."/>
            <person name="Alfaro M."/>
            <person name="Sun H."/>
            <person name="Tritt A."/>
            <person name="Yoshinaga Y."/>
            <person name="Zwiers L.-H."/>
            <person name="Turgeon B."/>
            <person name="Goodwin S."/>
            <person name="Spatafora J."/>
            <person name="Crous P."/>
            <person name="Grigoriev I."/>
        </authorList>
    </citation>
    <scope>NUCLEOTIDE SEQUENCE</scope>
    <source>
        <strain evidence="2">CBS 161.51</strain>
    </source>
</reference>
<evidence type="ECO:0000256" key="1">
    <source>
        <dbReference type="SAM" id="SignalP"/>
    </source>
</evidence>
<feature type="signal peptide" evidence="1">
    <location>
        <begin position="1"/>
        <end position="18"/>
    </location>
</feature>
<keyword evidence="3" id="KW-1185">Reference proteome</keyword>